<dbReference type="EMBL" id="LT906446">
    <property type="protein sequence ID" value="SNU98251.1"/>
    <property type="molecule type" value="Genomic_DNA"/>
</dbReference>
<accession>A0A239TK37</accession>
<dbReference type="Proteomes" id="UP000215383">
    <property type="component" value="Chromosome 1"/>
</dbReference>
<sequence length="292" mass="30837">MKKSLIALSSVLVFSVAVGAAPLNDYIAPTAVYAAQYQINNSMETITAEGYGPMPSGMPAGAAKVLARRAAVVDAQRNLLESVKGVAIDSETTVENFMLKDDIIHSKVNGIITGARVISEEAQDGVYKVTMAVPVYGVGSIADVAITAVVGDKAPVPVPAPSVDYVPGTGVSISGNYSGLVINVRDKGLVRTFCPAIYDTNGRAIYGVYNVDKKYAIDYGVVGYAKGPEGWGKVSAGTSRAGIKPLVIEAVGVRERTVNKCDVVISVEDADRILAENQRSHFLDKYAVMFEI</sequence>
<evidence type="ECO:0000313" key="2">
    <source>
        <dbReference type="EMBL" id="SNU98251.1"/>
    </source>
</evidence>
<name>A0A239TK37_9FIRM</name>
<organism evidence="2 3">
    <name type="scientific">Megamonas hypermegale</name>
    <dbReference type="NCBI Taxonomy" id="158847"/>
    <lineage>
        <taxon>Bacteria</taxon>
        <taxon>Bacillati</taxon>
        <taxon>Bacillota</taxon>
        <taxon>Negativicutes</taxon>
        <taxon>Selenomonadales</taxon>
        <taxon>Selenomonadaceae</taxon>
        <taxon>Megamonas</taxon>
    </lineage>
</organism>
<dbReference type="GeneID" id="78506916"/>
<keyword evidence="1" id="KW-0732">Signal</keyword>
<dbReference type="InterPro" id="IPR038180">
    <property type="entry name" value="FlgT_N_sf"/>
</dbReference>
<feature type="chain" id="PRO_5011231424" evidence="1">
    <location>
        <begin position="21"/>
        <end position="292"/>
    </location>
</feature>
<keyword evidence="3" id="KW-1185">Reference proteome</keyword>
<dbReference type="RefSeq" id="WP_027890747.1">
    <property type="nucleotide sequence ID" value="NZ_LT906446.1"/>
</dbReference>
<reference evidence="2 3" key="1">
    <citation type="submission" date="2017-06" db="EMBL/GenBank/DDBJ databases">
        <authorList>
            <consortium name="Pathogen Informatics"/>
        </authorList>
    </citation>
    <scope>NUCLEOTIDE SEQUENCE [LARGE SCALE GENOMIC DNA]</scope>
    <source>
        <strain evidence="2 3">NCTC10570</strain>
    </source>
</reference>
<protein>
    <submittedName>
        <fullName evidence="2">Protein of uncharacterized function, DUF400</fullName>
    </submittedName>
</protein>
<proteinExistence type="predicted"/>
<feature type="signal peptide" evidence="1">
    <location>
        <begin position="1"/>
        <end position="20"/>
    </location>
</feature>
<evidence type="ECO:0000313" key="3">
    <source>
        <dbReference type="Proteomes" id="UP000215383"/>
    </source>
</evidence>
<gene>
    <name evidence="2" type="ORF">SAMEA4364220_00897</name>
</gene>
<dbReference type="Gene3D" id="3.30.1660.40">
    <property type="entry name" value="FlgT, N-terminal domain"/>
    <property type="match status" value="1"/>
</dbReference>
<evidence type="ECO:0000256" key="1">
    <source>
        <dbReference type="SAM" id="SignalP"/>
    </source>
</evidence>
<dbReference type="AlphaFoldDB" id="A0A239TK37"/>
<dbReference type="eggNOG" id="COG3018">
    <property type="taxonomic scope" value="Bacteria"/>
</dbReference>